<evidence type="ECO:0000313" key="2">
    <source>
        <dbReference type="EMBL" id="MBP2191600.1"/>
    </source>
</evidence>
<dbReference type="Gene3D" id="3.40.50.300">
    <property type="entry name" value="P-loop containing nucleotide triphosphate hydrolases"/>
    <property type="match status" value="1"/>
</dbReference>
<dbReference type="NCBIfam" id="NF040586">
    <property type="entry name" value="FxSxx_TPR"/>
    <property type="match status" value="1"/>
</dbReference>
<proteinExistence type="predicted"/>
<evidence type="ECO:0000313" key="3">
    <source>
        <dbReference type="Proteomes" id="UP001519325"/>
    </source>
</evidence>
<dbReference type="SUPFAM" id="SSF52540">
    <property type="entry name" value="P-loop containing nucleoside triphosphate hydrolases"/>
    <property type="match status" value="1"/>
</dbReference>
<dbReference type="InterPro" id="IPR011990">
    <property type="entry name" value="TPR-like_helical_dom_sf"/>
</dbReference>
<dbReference type="EMBL" id="JAGGMR010000001">
    <property type="protein sequence ID" value="MBP2191600.1"/>
    <property type="molecule type" value="Genomic_DNA"/>
</dbReference>
<dbReference type="Pfam" id="PF13374">
    <property type="entry name" value="TPR_10"/>
    <property type="match status" value="1"/>
</dbReference>
<dbReference type="PRINTS" id="PR00381">
    <property type="entry name" value="KINESINLIGHT"/>
</dbReference>
<organism evidence="2 3">
    <name type="scientific">Nocardia goodfellowii</name>
    <dbReference type="NCBI Taxonomy" id="882446"/>
    <lineage>
        <taxon>Bacteria</taxon>
        <taxon>Bacillati</taxon>
        <taxon>Actinomycetota</taxon>
        <taxon>Actinomycetes</taxon>
        <taxon>Mycobacteriales</taxon>
        <taxon>Nocardiaceae</taxon>
        <taxon>Nocardia</taxon>
    </lineage>
</organism>
<dbReference type="InterPro" id="IPR053137">
    <property type="entry name" value="NLR-like"/>
</dbReference>
<dbReference type="RefSeq" id="WP_209893453.1">
    <property type="nucleotide sequence ID" value="NZ_JAGGMR010000001.1"/>
</dbReference>
<dbReference type="SUPFAM" id="SSF48452">
    <property type="entry name" value="TPR-like"/>
    <property type="match status" value="2"/>
</dbReference>
<protein>
    <submittedName>
        <fullName evidence="2">Tetratricopeptide (TPR) repeat protein</fullName>
    </submittedName>
</protein>
<gene>
    <name evidence="2" type="ORF">BJ987_004501</name>
</gene>
<comment type="caution">
    <text evidence="2">The sequence shown here is derived from an EMBL/GenBank/DDBJ whole genome shotgun (WGS) entry which is preliminary data.</text>
</comment>
<accession>A0ABS4QKF4</accession>
<dbReference type="PANTHER" id="PTHR46082:SF6">
    <property type="entry name" value="AAA+ ATPASE DOMAIN-CONTAINING PROTEIN-RELATED"/>
    <property type="match status" value="1"/>
</dbReference>
<reference evidence="2 3" key="1">
    <citation type="submission" date="2021-03" db="EMBL/GenBank/DDBJ databases">
        <title>Sequencing the genomes of 1000 actinobacteria strains.</title>
        <authorList>
            <person name="Klenk H.-P."/>
        </authorList>
    </citation>
    <scope>NUCLEOTIDE SEQUENCE [LARGE SCALE GENOMIC DNA]</scope>
    <source>
        <strain evidence="2 3">DSM 45516</strain>
    </source>
</reference>
<dbReference type="PANTHER" id="PTHR46082">
    <property type="entry name" value="ATP/GTP-BINDING PROTEIN-RELATED"/>
    <property type="match status" value="1"/>
</dbReference>
<dbReference type="Gene3D" id="1.25.40.10">
    <property type="entry name" value="Tetratricopeptide repeat domain"/>
    <property type="match status" value="2"/>
</dbReference>
<sequence length="796" mass="85486">MAGTAGPDPHSTGSSPDGAEPLGAGPVAVHMHGSVIGGNVAIQILNQAVREDLTEQLLRVGDFPDASPCFVERATLDEIAGAFQADTQDSLCSLTGLRGIGKTQLAAAYARRRLAEPVAGVVVWSNAESREVLEAELHRLALVLGVADPDGDTPASARAVVRALNDRPGRHLLIFDNAVDPDLIAQYRPTRATQTLITTTDHRFAVIGTQVHVSTYTRAESVRYLSTRTARNDPAGAGELADLLGDHALGLAVAAATITQRSTRFRTFGDYSEFLRIRTLAEGLPRHAGSDYPLPVDTALREAIDAAMDHTSGPVIDLLLRVIAILAPEGVRIDTVNRLAPGDDGVVADAIDICRNLSILTGTGDRIVMHRLTARAVREYRLTDDETLDATARSADDILWPDVRYDSQTALDAGVVAETTAHLDHTWSVLDDRAISIETAAAILASLAAAVWHSARSGTNLAAAIERGERTAAKLSTLRGAEHPSTLTSRHSLALAYREAGRVHEAIALLEVVLTDYERVLGAEHSSILSSRHDLAGAYLLAGRVTEAIALYEAVLTDTERVLGTEHPTTLTSRHNLALAYRVAERVHEAIALLEAVLTDRARVLGTEHPETLTSRNHLAGAYQEAGRVTEAIALYEAVLTDRARVLGAEHPSILSSRHDLAVAHRLAGRVSEAIALYEAVLTDYERVLGTEHPETLTSRHSLAEAYRVAGRVDEAIALCEAVLTDRARVLGTEHPETLTSRNHLALAYRAAGRVHEAIPLLEAVLIDCVRVLGAEHPLTRDVDDNMRRITSPSGD</sequence>
<dbReference type="Pfam" id="PF13424">
    <property type="entry name" value="TPR_12"/>
    <property type="match status" value="3"/>
</dbReference>
<feature type="region of interest" description="Disordered" evidence="1">
    <location>
        <begin position="1"/>
        <end position="26"/>
    </location>
</feature>
<keyword evidence="3" id="KW-1185">Reference proteome</keyword>
<name>A0ABS4QKF4_9NOCA</name>
<dbReference type="Proteomes" id="UP001519325">
    <property type="component" value="Unassembled WGS sequence"/>
</dbReference>
<evidence type="ECO:0000256" key="1">
    <source>
        <dbReference type="SAM" id="MobiDB-lite"/>
    </source>
</evidence>
<dbReference type="InterPro" id="IPR027417">
    <property type="entry name" value="P-loop_NTPase"/>
</dbReference>